<dbReference type="RefSeq" id="WP_131971212.1">
    <property type="nucleotide sequence ID" value="NZ_BAABXT010000001.1"/>
</dbReference>
<dbReference type="CDD" id="cd16443">
    <property type="entry name" value="LplA"/>
    <property type="match status" value="1"/>
</dbReference>
<dbReference type="EMBL" id="JAQLWV010000004">
    <property type="protein sequence ID" value="MDB7932316.1"/>
    <property type="molecule type" value="Genomic_DNA"/>
</dbReference>
<dbReference type="PANTHER" id="PTHR12561">
    <property type="entry name" value="LIPOATE-PROTEIN LIGASE"/>
    <property type="match status" value="1"/>
</dbReference>
<dbReference type="GO" id="GO:0009249">
    <property type="term" value="P:protein lipoylation"/>
    <property type="evidence" value="ECO:0007669"/>
    <property type="project" value="InterPro"/>
</dbReference>
<dbReference type="PROSITE" id="PS51733">
    <property type="entry name" value="BPL_LPL_CATALYTIC"/>
    <property type="match status" value="1"/>
</dbReference>
<dbReference type="SUPFAM" id="SSF55681">
    <property type="entry name" value="Class II aaRS and biotin synthetases"/>
    <property type="match status" value="1"/>
</dbReference>
<evidence type="ECO:0000313" key="10">
    <source>
        <dbReference type="EMBL" id="MSB51051.1"/>
    </source>
</evidence>
<dbReference type="PANTHER" id="PTHR12561:SF3">
    <property type="entry name" value="LIPOYLTRANSFERASE 1, MITOCHONDRIAL"/>
    <property type="match status" value="1"/>
</dbReference>
<dbReference type="GO" id="GO:0005737">
    <property type="term" value="C:cytoplasm"/>
    <property type="evidence" value="ECO:0007669"/>
    <property type="project" value="TreeGrafter"/>
</dbReference>
<dbReference type="GO" id="GO:0005524">
    <property type="term" value="F:ATP binding"/>
    <property type="evidence" value="ECO:0007669"/>
    <property type="project" value="UniProtKB-KW"/>
</dbReference>
<comment type="catalytic activity">
    <reaction evidence="7">
        <text>L-lysyl-[lipoyl-carrier protein] + (R)-lipoate + ATP = N(6)-[(R)-lipoyl]-L-lysyl-[lipoyl-carrier protein] + AMP + diphosphate + H(+)</text>
        <dbReference type="Rhea" id="RHEA:49288"/>
        <dbReference type="Rhea" id="RHEA-COMP:10500"/>
        <dbReference type="Rhea" id="RHEA-COMP:10502"/>
        <dbReference type="ChEBI" id="CHEBI:15378"/>
        <dbReference type="ChEBI" id="CHEBI:29969"/>
        <dbReference type="ChEBI" id="CHEBI:30616"/>
        <dbReference type="ChEBI" id="CHEBI:33019"/>
        <dbReference type="ChEBI" id="CHEBI:83088"/>
        <dbReference type="ChEBI" id="CHEBI:83099"/>
        <dbReference type="ChEBI" id="CHEBI:456215"/>
        <dbReference type="EC" id="6.3.1.20"/>
    </reaction>
</comment>
<dbReference type="AlphaFoldDB" id="A0A6I2RJD9"/>
<gene>
    <name evidence="10" type="ORF">GKE90_20580</name>
    <name evidence="9" type="ORF">PNE06_04440</name>
</gene>
<comment type="caution">
    <text evidence="10">The sequence shown here is derived from an EMBL/GenBank/DDBJ whole genome shotgun (WGS) entry which is preliminary data.</text>
</comment>
<evidence type="ECO:0000256" key="6">
    <source>
        <dbReference type="ARBA" id="ARBA00022840"/>
    </source>
</evidence>
<dbReference type="InterPro" id="IPR004143">
    <property type="entry name" value="BPL_LPL_catalytic"/>
</dbReference>
<dbReference type="InterPro" id="IPR045864">
    <property type="entry name" value="aa-tRNA-synth_II/BPL/LPL"/>
</dbReference>
<reference evidence="9" key="2">
    <citation type="submission" date="2023-01" db="EMBL/GenBank/DDBJ databases">
        <title>Human gut microbiome strain richness.</title>
        <authorList>
            <person name="Chen-Liaw A."/>
        </authorList>
    </citation>
    <scope>NUCLEOTIDE SEQUENCE</scope>
    <source>
        <strain evidence="9">1001287st1_F4_1001285I_161205</strain>
    </source>
</reference>
<dbReference type="NCBIfam" id="TIGR00545">
    <property type="entry name" value="lipoyltrans"/>
    <property type="match status" value="1"/>
</dbReference>
<dbReference type="InterPro" id="IPR019491">
    <property type="entry name" value="Lipoate_protein_ligase_C"/>
</dbReference>
<dbReference type="Proteomes" id="UP000429811">
    <property type="component" value="Unassembled WGS sequence"/>
</dbReference>
<feature type="domain" description="BPL/LPL catalytic" evidence="8">
    <location>
        <begin position="26"/>
        <end position="209"/>
    </location>
</feature>
<evidence type="ECO:0000256" key="1">
    <source>
        <dbReference type="ARBA" id="ARBA00005085"/>
    </source>
</evidence>
<proteinExistence type="predicted"/>
<evidence type="ECO:0000256" key="3">
    <source>
        <dbReference type="ARBA" id="ARBA00012367"/>
    </source>
</evidence>
<dbReference type="Pfam" id="PF10437">
    <property type="entry name" value="Lip_prot_lig_C"/>
    <property type="match status" value="1"/>
</dbReference>
<evidence type="ECO:0000313" key="11">
    <source>
        <dbReference type="Proteomes" id="UP000429811"/>
    </source>
</evidence>
<dbReference type="Proteomes" id="UP001211173">
    <property type="component" value="Unassembled WGS sequence"/>
</dbReference>
<organism evidence="10 11">
    <name type="scientific">Flavonifractor plautii</name>
    <name type="common">Fusobacterium plautii</name>
    <dbReference type="NCBI Taxonomy" id="292800"/>
    <lineage>
        <taxon>Bacteria</taxon>
        <taxon>Bacillati</taxon>
        <taxon>Bacillota</taxon>
        <taxon>Clostridia</taxon>
        <taxon>Eubacteriales</taxon>
        <taxon>Oscillospiraceae</taxon>
        <taxon>Flavonifractor</taxon>
    </lineage>
</organism>
<dbReference type="Pfam" id="PF21948">
    <property type="entry name" value="LplA-B_cat"/>
    <property type="match status" value="1"/>
</dbReference>
<reference evidence="10 11" key="1">
    <citation type="journal article" date="2019" name="Nat. Med.">
        <title>A library of human gut bacterial isolates paired with longitudinal multiomics data enables mechanistic microbiome research.</title>
        <authorList>
            <person name="Poyet M."/>
            <person name="Groussin M."/>
            <person name="Gibbons S.M."/>
            <person name="Avila-Pacheco J."/>
            <person name="Jiang X."/>
            <person name="Kearney S.M."/>
            <person name="Perrotta A.R."/>
            <person name="Berdy B."/>
            <person name="Zhao S."/>
            <person name="Lieberman T.D."/>
            <person name="Swanson P.K."/>
            <person name="Smith M."/>
            <person name="Roesemann S."/>
            <person name="Alexander J.E."/>
            <person name="Rich S.A."/>
            <person name="Livny J."/>
            <person name="Vlamakis H."/>
            <person name="Clish C."/>
            <person name="Bullock K."/>
            <person name="Deik A."/>
            <person name="Scott J."/>
            <person name="Pierce K.A."/>
            <person name="Xavier R.J."/>
            <person name="Alm E.J."/>
        </authorList>
    </citation>
    <scope>NUCLEOTIDE SEQUENCE [LARGE SCALE GENOMIC DNA]</scope>
    <source>
        <strain evidence="10 11">BIOML-A5</strain>
    </source>
</reference>
<evidence type="ECO:0000256" key="5">
    <source>
        <dbReference type="ARBA" id="ARBA00022741"/>
    </source>
</evidence>
<evidence type="ECO:0000256" key="4">
    <source>
        <dbReference type="ARBA" id="ARBA00022598"/>
    </source>
</evidence>
<dbReference type="SUPFAM" id="SSF82649">
    <property type="entry name" value="SufE/NifU"/>
    <property type="match status" value="1"/>
</dbReference>
<keyword evidence="5" id="KW-0547">Nucleotide-binding</keyword>
<evidence type="ECO:0000256" key="2">
    <source>
        <dbReference type="ARBA" id="ARBA00005124"/>
    </source>
</evidence>
<dbReference type="EMBL" id="WKPO01000054">
    <property type="protein sequence ID" value="MSB51051.1"/>
    <property type="molecule type" value="Genomic_DNA"/>
</dbReference>
<sequence>MGQIILSARTDPAENLALEETLLFTPRREPWLYLWCNRPVVVIGRNQNPYLECSLDQLEQTGVPVVRRLSGGGAVYHDLGNLNYTFFCPEEQMDIQHQTNVIRRALEDLGITATFSGRNDLLVEGRKISGAAYYTENGCAYHHGTLLIDVDLEQMAQALTPSGLKLKTKSISSVRQRVANLKEINPNLTMTAVAQALMARFQAEYGAAEVRTWDFEVCPPEHLERYRSAAWNLGDCPAYDAALEVPVAGGVVRVMAHVVQGAITKASLSSDLLEALSVLCLEQALTGCLFTAEAISERLEKYLRPSTNTTREK</sequence>
<accession>A0A6I2RJD9</accession>
<name>A0A6I2RJD9_FLAPL</name>
<comment type="pathway">
    <text evidence="2">Protein modification; protein lipoylation via exogenous pathway; protein N(6)-(lipoyl)lysine from lipoate: step 1/2.</text>
</comment>
<dbReference type="GO" id="GO:0016979">
    <property type="term" value="F:lipoate-protein ligase activity"/>
    <property type="evidence" value="ECO:0007669"/>
    <property type="project" value="UniProtKB-EC"/>
</dbReference>
<evidence type="ECO:0000256" key="7">
    <source>
        <dbReference type="ARBA" id="ARBA00048037"/>
    </source>
</evidence>
<keyword evidence="4 10" id="KW-0436">Ligase</keyword>
<evidence type="ECO:0000313" key="9">
    <source>
        <dbReference type="EMBL" id="MDB7932316.1"/>
    </source>
</evidence>
<dbReference type="InterPro" id="IPR004562">
    <property type="entry name" value="LipoylTrfase_LipoateP_Ligase"/>
</dbReference>
<keyword evidence="6" id="KW-0067">ATP-binding</keyword>
<dbReference type="Gene3D" id="3.30.930.10">
    <property type="entry name" value="Bira Bifunctional Protein, Domain 2"/>
    <property type="match status" value="1"/>
</dbReference>
<dbReference type="GO" id="GO:0017118">
    <property type="term" value="F:lipoyltransferase activity"/>
    <property type="evidence" value="ECO:0007669"/>
    <property type="project" value="TreeGrafter"/>
</dbReference>
<dbReference type="UniPathway" id="UPA00537">
    <property type="reaction ID" value="UER00594"/>
</dbReference>
<evidence type="ECO:0000259" key="8">
    <source>
        <dbReference type="PROSITE" id="PS51733"/>
    </source>
</evidence>
<dbReference type="EC" id="6.3.1.20" evidence="3"/>
<comment type="pathway">
    <text evidence="1">Protein modification; protein lipoylation via exogenous pathway; protein N(6)-(lipoyl)lysine from lipoate: step 2/2.</text>
</comment>
<protein>
    <recommendedName>
        <fullName evidence="3">lipoate--protein ligase</fullName>
        <ecNumber evidence="3">6.3.1.20</ecNumber>
    </recommendedName>
</protein>
<dbReference type="Gene3D" id="3.30.390.50">
    <property type="entry name" value="CO dehydrogenase flavoprotein, C-terminal domain"/>
    <property type="match status" value="1"/>
</dbReference>